<comment type="caution">
    <text evidence="2">The sequence shown here is derived from an EMBL/GenBank/DDBJ whole genome shotgun (WGS) entry which is preliminary data.</text>
</comment>
<dbReference type="EMBL" id="JAPTMU010000011">
    <property type="protein sequence ID" value="KAJ4935265.1"/>
    <property type="molecule type" value="Genomic_DNA"/>
</dbReference>
<accession>A0AAD6B2X8</accession>
<keyword evidence="3" id="KW-1185">Reference proteome</keyword>
<evidence type="ECO:0000313" key="2">
    <source>
        <dbReference type="EMBL" id="KAJ4935265.1"/>
    </source>
</evidence>
<name>A0AAD6B2X8_9TELE</name>
<sequence length="64" mass="6565">MNDGSSPEGAGPEHCCRDLGTRQSPMPCEMPVWVGTVPNGCSLLQDTRQGPGGAPPGRAAETVT</sequence>
<dbReference type="AlphaFoldDB" id="A0AAD6B2X8"/>
<evidence type="ECO:0000313" key="3">
    <source>
        <dbReference type="Proteomes" id="UP001219934"/>
    </source>
</evidence>
<organism evidence="2 3">
    <name type="scientific">Pogonophryne albipinna</name>
    <dbReference type="NCBI Taxonomy" id="1090488"/>
    <lineage>
        <taxon>Eukaryota</taxon>
        <taxon>Metazoa</taxon>
        <taxon>Chordata</taxon>
        <taxon>Craniata</taxon>
        <taxon>Vertebrata</taxon>
        <taxon>Euteleostomi</taxon>
        <taxon>Actinopterygii</taxon>
        <taxon>Neopterygii</taxon>
        <taxon>Teleostei</taxon>
        <taxon>Neoteleostei</taxon>
        <taxon>Acanthomorphata</taxon>
        <taxon>Eupercaria</taxon>
        <taxon>Perciformes</taxon>
        <taxon>Notothenioidei</taxon>
        <taxon>Pogonophryne</taxon>
    </lineage>
</organism>
<gene>
    <name evidence="2" type="ORF">JOQ06_016801</name>
</gene>
<feature type="region of interest" description="Disordered" evidence="1">
    <location>
        <begin position="1"/>
        <end position="22"/>
    </location>
</feature>
<dbReference type="Proteomes" id="UP001219934">
    <property type="component" value="Unassembled WGS sequence"/>
</dbReference>
<evidence type="ECO:0000256" key="1">
    <source>
        <dbReference type="SAM" id="MobiDB-lite"/>
    </source>
</evidence>
<proteinExistence type="predicted"/>
<feature type="non-terminal residue" evidence="2">
    <location>
        <position position="1"/>
    </location>
</feature>
<protein>
    <submittedName>
        <fullName evidence="2">Uncharacterized protein</fullName>
    </submittedName>
</protein>
<feature type="region of interest" description="Disordered" evidence="1">
    <location>
        <begin position="43"/>
        <end position="64"/>
    </location>
</feature>
<reference evidence="2" key="1">
    <citation type="submission" date="2022-11" db="EMBL/GenBank/DDBJ databases">
        <title>Chromosome-level genome of Pogonophryne albipinna.</title>
        <authorList>
            <person name="Jo E."/>
        </authorList>
    </citation>
    <scope>NUCLEOTIDE SEQUENCE</scope>
    <source>
        <strain evidence="2">SGF0006</strain>
        <tissue evidence="2">Muscle</tissue>
    </source>
</reference>